<name>A0A8B9U7I3_9AVES</name>
<dbReference type="GO" id="GO:0001851">
    <property type="term" value="F:complement component C3b binding"/>
    <property type="evidence" value="ECO:0007669"/>
    <property type="project" value="TreeGrafter"/>
</dbReference>
<dbReference type="FunFam" id="2.10.70.10:FF:000026">
    <property type="entry name" value="Complement inhibitory factor H"/>
    <property type="match status" value="1"/>
</dbReference>
<keyword evidence="2" id="KW-0732">Signal</keyword>
<accession>A0A8B9U7I3</accession>
<dbReference type="CDD" id="cd00033">
    <property type="entry name" value="CCP"/>
    <property type="match status" value="1"/>
</dbReference>
<dbReference type="InterPro" id="IPR000436">
    <property type="entry name" value="Sushi_SCR_CCP_dom"/>
</dbReference>
<evidence type="ECO:0000313" key="7">
    <source>
        <dbReference type="Proteomes" id="UP000694549"/>
    </source>
</evidence>
<evidence type="ECO:0000313" key="6">
    <source>
        <dbReference type="Ensembl" id="ENSAZOP00000004560.1"/>
    </source>
</evidence>
<keyword evidence="7" id="KW-1185">Reference proteome</keyword>
<feature type="domain" description="Sushi" evidence="5">
    <location>
        <begin position="17"/>
        <end position="75"/>
    </location>
</feature>
<dbReference type="PANTHER" id="PTHR45785">
    <property type="entry name" value="COMPLEMENT FACTOR H-RELATED"/>
    <property type="match status" value="1"/>
</dbReference>
<dbReference type="SUPFAM" id="SSF57535">
    <property type="entry name" value="Complement control module/SCR domain"/>
    <property type="match status" value="2"/>
</dbReference>
<dbReference type="InterPro" id="IPR051503">
    <property type="entry name" value="ComplSys_Reg/VirEntry_Med"/>
</dbReference>
<sequence>MCIALPKVSSLHIFSERPCGSIPAVANAAFEGRSKEKYEPGETVRYQCHEGFQVTGPPEIFCRRGNWSTPPICEAACTTSEEDMDRNNIELKWSGERKLYLKSGDFVEFDCKIGYVQDPASSPFRVQCMDGTLEYPRCKPGSKSPPLCHCLAAALVHF</sequence>
<proteinExistence type="predicted"/>
<protein>
    <recommendedName>
        <fullName evidence="5">Sushi domain-containing protein</fullName>
    </recommendedName>
</protein>
<dbReference type="SMART" id="SM00032">
    <property type="entry name" value="CCP"/>
    <property type="match status" value="2"/>
</dbReference>
<feature type="disulfide bond" evidence="4">
    <location>
        <begin position="19"/>
        <end position="62"/>
    </location>
</feature>
<dbReference type="Gene3D" id="2.10.70.10">
    <property type="entry name" value="Complement Module, domain 1"/>
    <property type="match status" value="2"/>
</dbReference>
<reference evidence="6" key="2">
    <citation type="submission" date="2025-09" db="UniProtKB">
        <authorList>
            <consortium name="Ensembl"/>
        </authorList>
    </citation>
    <scope>IDENTIFICATION</scope>
</reference>
<reference evidence="6" key="1">
    <citation type="submission" date="2025-08" db="UniProtKB">
        <authorList>
            <consortium name="Ensembl"/>
        </authorList>
    </citation>
    <scope>IDENTIFICATION</scope>
</reference>
<dbReference type="GO" id="GO:0006956">
    <property type="term" value="P:complement activation"/>
    <property type="evidence" value="ECO:0007669"/>
    <property type="project" value="TreeGrafter"/>
</dbReference>
<evidence type="ECO:0000259" key="5">
    <source>
        <dbReference type="PROSITE" id="PS50923"/>
    </source>
</evidence>
<evidence type="ECO:0000256" key="4">
    <source>
        <dbReference type="PROSITE-ProRule" id="PRU00302"/>
    </source>
</evidence>
<dbReference type="Pfam" id="PF00084">
    <property type="entry name" value="Sushi"/>
    <property type="match status" value="1"/>
</dbReference>
<dbReference type="Ensembl" id="ENSAZOT00000004863.1">
    <property type="protein sequence ID" value="ENSAZOP00000004560.1"/>
    <property type="gene ID" value="ENSAZOG00000002915.1"/>
</dbReference>
<dbReference type="AlphaFoldDB" id="A0A8B9U7I3"/>
<dbReference type="Proteomes" id="UP000694549">
    <property type="component" value="Unplaced"/>
</dbReference>
<keyword evidence="3 4" id="KW-1015">Disulfide bond</keyword>
<dbReference type="FunFam" id="2.10.70.10:FF:000060">
    <property type="entry name" value="Complement inhibitory factor H"/>
    <property type="match status" value="1"/>
</dbReference>
<evidence type="ECO:0000256" key="2">
    <source>
        <dbReference type="ARBA" id="ARBA00022729"/>
    </source>
</evidence>
<dbReference type="PROSITE" id="PS50923">
    <property type="entry name" value="SUSHI"/>
    <property type="match status" value="1"/>
</dbReference>
<keyword evidence="1 4" id="KW-0768">Sushi</keyword>
<organism evidence="6 7">
    <name type="scientific">Anas zonorhyncha</name>
    <name type="common">Eastern spot-billed duck</name>
    <dbReference type="NCBI Taxonomy" id="75864"/>
    <lineage>
        <taxon>Eukaryota</taxon>
        <taxon>Metazoa</taxon>
        <taxon>Chordata</taxon>
        <taxon>Craniata</taxon>
        <taxon>Vertebrata</taxon>
        <taxon>Euteleostomi</taxon>
        <taxon>Archelosauria</taxon>
        <taxon>Archosauria</taxon>
        <taxon>Dinosauria</taxon>
        <taxon>Saurischia</taxon>
        <taxon>Theropoda</taxon>
        <taxon>Coelurosauria</taxon>
        <taxon>Aves</taxon>
        <taxon>Neognathae</taxon>
        <taxon>Galloanserae</taxon>
        <taxon>Anseriformes</taxon>
        <taxon>Anatidae</taxon>
        <taxon>Anatinae</taxon>
        <taxon>Anas</taxon>
    </lineage>
</organism>
<dbReference type="PANTHER" id="PTHR45785:SF7">
    <property type="entry name" value="COMPLEMENT FACTOR H"/>
    <property type="match status" value="1"/>
</dbReference>
<evidence type="ECO:0000256" key="1">
    <source>
        <dbReference type="ARBA" id="ARBA00022659"/>
    </source>
</evidence>
<evidence type="ECO:0000256" key="3">
    <source>
        <dbReference type="ARBA" id="ARBA00023157"/>
    </source>
</evidence>
<dbReference type="InterPro" id="IPR035976">
    <property type="entry name" value="Sushi/SCR/CCP_sf"/>
</dbReference>
<comment type="caution">
    <text evidence="4">Lacks conserved residue(s) required for the propagation of feature annotation.</text>
</comment>
<dbReference type="GO" id="GO:0005615">
    <property type="term" value="C:extracellular space"/>
    <property type="evidence" value="ECO:0007669"/>
    <property type="project" value="TreeGrafter"/>
</dbReference>